<comment type="similarity">
    <text evidence="1">Belongs to the metallo-beta-lactamase superfamily. Class-B beta-lactamase family.</text>
</comment>
<evidence type="ECO:0000259" key="2">
    <source>
        <dbReference type="SMART" id="SM00849"/>
    </source>
</evidence>
<dbReference type="EMBL" id="JACHGI010000009">
    <property type="protein sequence ID" value="MBB6468312.1"/>
    <property type="molecule type" value="Genomic_DNA"/>
</dbReference>
<evidence type="ECO:0000313" key="4">
    <source>
        <dbReference type="Proteomes" id="UP000532373"/>
    </source>
</evidence>
<dbReference type="SUPFAM" id="SSF56281">
    <property type="entry name" value="Metallo-hydrolase/oxidoreductase"/>
    <property type="match status" value="1"/>
</dbReference>
<protein>
    <submittedName>
        <fullName evidence="3">Glyoxylase-like metal-dependent hydrolase (Beta-lactamase superfamily II)</fullName>
    </submittedName>
</protein>
<dbReference type="Proteomes" id="UP000532373">
    <property type="component" value="Unassembled WGS sequence"/>
</dbReference>
<dbReference type="GO" id="GO:0016787">
    <property type="term" value="F:hydrolase activity"/>
    <property type="evidence" value="ECO:0007669"/>
    <property type="project" value="UniProtKB-KW"/>
</dbReference>
<sequence>MTPHPGWFSKSIVDTTTTMLTEPFVTDYCRANIWLVRGSDIDMLVDTGMGICALAPEIATTPGKPLLVVATHVHLDHVGSLHEFAWRAGPRIEAPFFETMPDAATYAHMFRNFPGAVSELPHAGWSSADYTIEPAPLHRLLDEGDVIELGDRRFCVLHLPGHSPGSIGLFDELDGTLFSGDAIHGGLLVDDMPDSDRAAYCATMRRLIALPVRVAHGGHTDSIDGARMREIAEDYLRRNES</sequence>
<dbReference type="InterPro" id="IPR050855">
    <property type="entry name" value="NDM-1-like"/>
</dbReference>
<dbReference type="InterPro" id="IPR001279">
    <property type="entry name" value="Metallo-B-lactamas"/>
</dbReference>
<dbReference type="Gene3D" id="3.60.15.10">
    <property type="entry name" value="Ribonuclease Z/Hydroxyacylglutathione hydrolase-like"/>
    <property type="match status" value="1"/>
</dbReference>
<comment type="caution">
    <text evidence="3">The sequence shown here is derived from an EMBL/GenBank/DDBJ whole genome shotgun (WGS) entry which is preliminary data.</text>
</comment>
<dbReference type="SMART" id="SM00849">
    <property type="entry name" value="Lactamase_B"/>
    <property type="match status" value="1"/>
</dbReference>
<dbReference type="PANTHER" id="PTHR42951:SF4">
    <property type="entry name" value="ACYL-COENZYME A THIOESTERASE MBLAC2"/>
    <property type="match status" value="1"/>
</dbReference>
<gene>
    <name evidence="3" type="ORF">HNQ96_004196</name>
</gene>
<name>A0A8E1WJK4_9HYPH</name>
<evidence type="ECO:0000256" key="1">
    <source>
        <dbReference type="ARBA" id="ARBA00005250"/>
    </source>
</evidence>
<feature type="domain" description="Metallo-beta-lactamase" evidence="2">
    <location>
        <begin position="30"/>
        <end position="219"/>
    </location>
</feature>
<dbReference type="GO" id="GO:0017001">
    <property type="term" value="P:antibiotic catabolic process"/>
    <property type="evidence" value="ECO:0007669"/>
    <property type="project" value="UniProtKB-ARBA"/>
</dbReference>
<proteinExistence type="inferred from homology"/>
<dbReference type="Pfam" id="PF00753">
    <property type="entry name" value="Lactamase_B"/>
    <property type="match status" value="1"/>
</dbReference>
<reference evidence="3 4" key="1">
    <citation type="submission" date="2020-08" db="EMBL/GenBank/DDBJ databases">
        <title>Genomic Encyclopedia of Type Strains, Phase IV (KMG-IV): sequencing the most valuable type-strain genomes for metagenomic binning, comparative biology and taxonomic classification.</title>
        <authorList>
            <person name="Goeker M."/>
        </authorList>
    </citation>
    <scope>NUCLEOTIDE SEQUENCE [LARGE SCALE GENOMIC DNA]</scope>
    <source>
        <strain evidence="3 4">DSM 17454</strain>
    </source>
</reference>
<accession>A0A8E1WJK4</accession>
<organism evidence="3 4">
    <name type="scientific">Aminobacter carboxidus</name>
    <dbReference type="NCBI Taxonomy" id="376165"/>
    <lineage>
        <taxon>Bacteria</taxon>
        <taxon>Pseudomonadati</taxon>
        <taxon>Pseudomonadota</taxon>
        <taxon>Alphaproteobacteria</taxon>
        <taxon>Hyphomicrobiales</taxon>
        <taxon>Phyllobacteriaceae</taxon>
        <taxon>Aminobacter</taxon>
    </lineage>
</organism>
<dbReference type="AlphaFoldDB" id="A0A8E1WJK4"/>
<keyword evidence="3" id="KW-0378">Hydrolase</keyword>
<evidence type="ECO:0000313" key="3">
    <source>
        <dbReference type="EMBL" id="MBB6468312.1"/>
    </source>
</evidence>
<dbReference type="InterPro" id="IPR036866">
    <property type="entry name" value="RibonucZ/Hydroxyglut_hydro"/>
</dbReference>
<dbReference type="PANTHER" id="PTHR42951">
    <property type="entry name" value="METALLO-BETA-LACTAMASE DOMAIN-CONTAINING"/>
    <property type="match status" value="1"/>
</dbReference>